<dbReference type="InterPro" id="IPR023198">
    <property type="entry name" value="PGP-like_dom2"/>
</dbReference>
<dbReference type="Proteomes" id="UP000278632">
    <property type="component" value="Unassembled WGS sequence"/>
</dbReference>
<dbReference type="SFLD" id="SFLDS00003">
    <property type="entry name" value="Haloacid_Dehalogenase"/>
    <property type="match status" value="1"/>
</dbReference>
<dbReference type="InterPro" id="IPR036412">
    <property type="entry name" value="HAD-like_sf"/>
</dbReference>
<dbReference type="GO" id="GO:0008967">
    <property type="term" value="F:phosphoglycolate phosphatase activity"/>
    <property type="evidence" value="ECO:0007669"/>
    <property type="project" value="TreeGrafter"/>
</dbReference>
<keyword evidence="1" id="KW-0378">Hydrolase</keyword>
<dbReference type="Gene3D" id="1.10.150.240">
    <property type="entry name" value="Putative phosphatase, domain 2"/>
    <property type="match status" value="1"/>
</dbReference>
<reference evidence="2" key="1">
    <citation type="submission" date="2018-05" db="EMBL/GenBank/DDBJ databases">
        <title>Genome Sequencing of selected type strains of the family Eggerthellaceae.</title>
        <authorList>
            <person name="Danylec N."/>
            <person name="Stoll D.A."/>
            <person name="Doetsch A."/>
            <person name="Huch M."/>
        </authorList>
    </citation>
    <scope>NUCLEOTIDE SEQUENCE [LARGE SCALE GENOMIC DNA]</scope>
    <source>
        <strain evidence="2">DSM 16106</strain>
    </source>
</reference>
<dbReference type="OrthoDB" id="9776368at2"/>
<dbReference type="PANTHER" id="PTHR43434:SF1">
    <property type="entry name" value="PHOSPHOGLYCOLATE PHOSPHATASE"/>
    <property type="match status" value="1"/>
</dbReference>
<dbReference type="GO" id="GO:0006281">
    <property type="term" value="P:DNA repair"/>
    <property type="evidence" value="ECO:0007669"/>
    <property type="project" value="TreeGrafter"/>
</dbReference>
<dbReference type="Gene3D" id="3.40.50.1000">
    <property type="entry name" value="HAD superfamily/HAD-like"/>
    <property type="match status" value="1"/>
</dbReference>
<name>A0A3N0B7G8_9ACTN</name>
<dbReference type="PANTHER" id="PTHR43434">
    <property type="entry name" value="PHOSPHOGLYCOLATE PHOSPHATASE"/>
    <property type="match status" value="1"/>
</dbReference>
<dbReference type="EMBL" id="QICD01000015">
    <property type="protein sequence ID" value="RNL42958.1"/>
    <property type="molecule type" value="Genomic_DNA"/>
</dbReference>
<dbReference type="InterPro" id="IPR023214">
    <property type="entry name" value="HAD_sf"/>
</dbReference>
<sequence>MDRFDTLVFDLDGTLLDTLPDLVVLTNAALGEFGFPPRTTDEIHSFVGNGARALVYQAVPANTSPDQAEAVMQRWKDLYPKIGNKLTRPYPHMVETLTELKHRGVRLGVLSNKFDQGVHDVIDQHMPGLFEVMYGECDLIPRKPDPAGLLRTISELGSTPALTIYVGDSPGDVKVSRNAGAFAMGVAWGYHDAARLREAGADIVIDDARGLLNFV</sequence>
<dbReference type="GO" id="GO:0005829">
    <property type="term" value="C:cytosol"/>
    <property type="evidence" value="ECO:0007669"/>
    <property type="project" value="TreeGrafter"/>
</dbReference>
<dbReference type="PRINTS" id="PR00413">
    <property type="entry name" value="HADHALOGNASE"/>
</dbReference>
<proteinExistence type="predicted"/>
<dbReference type="Pfam" id="PF13419">
    <property type="entry name" value="HAD_2"/>
    <property type="match status" value="1"/>
</dbReference>
<keyword evidence="2" id="KW-1185">Reference proteome</keyword>
<dbReference type="InterPro" id="IPR041492">
    <property type="entry name" value="HAD_2"/>
</dbReference>
<dbReference type="RefSeq" id="WP_123192439.1">
    <property type="nucleotide sequence ID" value="NZ_QICD01000015.1"/>
</dbReference>
<dbReference type="SFLD" id="SFLDG01129">
    <property type="entry name" value="C1.5:_HAD__Beta-PGM__Phosphata"/>
    <property type="match status" value="1"/>
</dbReference>
<dbReference type="InterPro" id="IPR050155">
    <property type="entry name" value="HAD-like_hydrolase_sf"/>
</dbReference>
<gene>
    <name evidence="1" type="ORF">DMP08_08215</name>
</gene>
<dbReference type="SUPFAM" id="SSF56784">
    <property type="entry name" value="HAD-like"/>
    <property type="match status" value="1"/>
</dbReference>
<protein>
    <submittedName>
        <fullName evidence="1">HAD family hydrolase</fullName>
    </submittedName>
</protein>
<accession>A0A3N0B7G8</accession>
<dbReference type="AlphaFoldDB" id="A0A3N0B7G8"/>
<dbReference type="InterPro" id="IPR006439">
    <property type="entry name" value="HAD-SF_hydro_IA"/>
</dbReference>
<organism evidence="1 2">
    <name type="scientific">Paraeggerthella hongkongensis</name>
    <dbReference type="NCBI Taxonomy" id="230658"/>
    <lineage>
        <taxon>Bacteria</taxon>
        <taxon>Bacillati</taxon>
        <taxon>Actinomycetota</taxon>
        <taxon>Coriobacteriia</taxon>
        <taxon>Eggerthellales</taxon>
        <taxon>Eggerthellaceae</taxon>
        <taxon>Paraeggerthella</taxon>
    </lineage>
</organism>
<evidence type="ECO:0000313" key="1">
    <source>
        <dbReference type="EMBL" id="RNL42958.1"/>
    </source>
</evidence>
<comment type="caution">
    <text evidence="1">The sequence shown here is derived from an EMBL/GenBank/DDBJ whole genome shotgun (WGS) entry which is preliminary data.</text>
</comment>
<evidence type="ECO:0000313" key="2">
    <source>
        <dbReference type="Proteomes" id="UP000278632"/>
    </source>
</evidence>
<dbReference type="NCBIfam" id="TIGR01549">
    <property type="entry name" value="HAD-SF-IA-v1"/>
    <property type="match status" value="1"/>
</dbReference>